<proteinExistence type="predicted"/>
<dbReference type="Pfam" id="PF24036">
    <property type="entry name" value="DUF7345"/>
    <property type="match status" value="1"/>
</dbReference>
<evidence type="ECO:0000313" key="5">
    <source>
        <dbReference type="EMBL" id="EMA31306.1"/>
    </source>
</evidence>
<dbReference type="Proteomes" id="UP000186547">
    <property type="component" value="Chromosome"/>
</dbReference>
<dbReference type="Proteomes" id="UP000011555">
    <property type="component" value="Unassembled WGS sequence"/>
</dbReference>
<evidence type="ECO:0000313" key="6">
    <source>
        <dbReference type="Proteomes" id="UP000011555"/>
    </source>
</evidence>
<evidence type="ECO:0000313" key="4">
    <source>
        <dbReference type="EMBL" id="APW99043.1"/>
    </source>
</evidence>
<dbReference type="EMBL" id="CP019285">
    <property type="protein sequence ID" value="APW99043.1"/>
    <property type="molecule type" value="Genomic_DNA"/>
</dbReference>
<dbReference type="GO" id="GO:0005886">
    <property type="term" value="C:plasma membrane"/>
    <property type="evidence" value="ECO:0007669"/>
    <property type="project" value="UniProtKB-SubCell"/>
</dbReference>
<name>M0LCJ4_NATLA</name>
<dbReference type="AlphaFoldDB" id="M0LCJ4"/>
<dbReference type="InterPro" id="IPR055769">
    <property type="entry name" value="DUF7345"/>
</dbReference>
<evidence type="ECO:0000259" key="3">
    <source>
        <dbReference type="Pfam" id="PF24036"/>
    </source>
</evidence>
<dbReference type="InterPro" id="IPR026371">
    <property type="entry name" value="PGF_CTERM"/>
</dbReference>
<organism evidence="5 6">
    <name type="scientific">Natronobacterium lacisalsi AJ5</name>
    <dbReference type="NCBI Taxonomy" id="358396"/>
    <lineage>
        <taxon>Archaea</taxon>
        <taxon>Methanobacteriati</taxon>
        <taxon>Methanobacteriota</taxon>
        <taxon>Stenosarchaea group</taxon>
        <taxon>Halobacteria</taxon>
        <taxon>Halobacteriales</taxon>
        <taxon>Natrialbaceae</taxon>
        <taxon>Natronobacterium</taxon>
    </lineage>
</organism>
<dbReference type="EMBL" id="AOLZ01000047">
    <property type="protein sequence ID" value="EMA31306.1"/>
    <property type="molecule type" value="Genomic_DNA"/>
</dbReference>
<dbReference type="GeneID" id="30922505"/>
<keyword evidence="1" id="KW-0732">Signal</keyword>
<evidence type="ECO:0000256" key="1">
    <source>
        <dbReference type="ARBA" id="ARBA00022729"/>
    </source>
</evidence>
<evidence type="ECO:0000313" key="7">
    <source>
        <dbReference type="Proteomes" id="UP000186547"/>
    </source>
</evidence>
<sequence length="244" mass="25356">MPRSIAVVAVASLLLASVLVTPVAATTGIEDPDESTVHVAVETTGDATVSLVTVYELSDETERAAFESLENDESAQHELRDRFAERMASVADGVGEDGATTITDESIDVRTEGERGIVTVSVTWTDFAETDGDTLVVAEPFASGFEADQPLVVAGPDGSTIERVSHEPDEESEHRASWDAGTDLSGFEMAFSLEGVDTEADGETETGAGAGDKLPGFGVGVALVAIVAGVGLARRAAGRRSRAE</sequence>
<keyword evidence="2" id="KW-1133">Transmembrane helix</keyword>
<dbReference type="NCBIfam" id="TIGR04126">
    <property type="entry name" value="PGF_CTERM"/>
    <property type="match status" value="1"/>
</dbReference>
<protein>
    <recommendedName>
        <fullName evidence="3">DUF7345 domain-containing protein</fullName>
    </recommendedName>
</protein>
<reference evidence="5 6" key="2">
    <citation type="journal article" date="2014" name="PLoS Genet.">
        <title>Phylogenetically driven sequencing of extremely halophilic archaea reveals strategies for static and dynamic osmo-response.</title>
        <authorList>
            <person name="Becker E.A."/>
            <person name="Seitzer P.M."/>
            <person name="Tritt A."/>
            <person name="Larsen D."/>
            <person name="Krusor M."/>
            <person name="Yao A.I."/>
            <person name="Wu D."/>
            <person name="Madern D."/>
            <person name="Eisen J.A."/>
            <person name="Darling A.E."/>
            <person name="Facciotti M.T."/>
        </authorList>
    </citation>
    <scope>NUCLEOTIDE SEQUENCE [LARGE SCALE GENOMIC DNA]</scope>
    <source>
        <strain evidence="5 6">AJ5</strain>
    </source>
</reference>
<reference evidence="4" key="3">
    <citation type="submission" date="2017-01" db="EMBL/GenBank/DDBJ databases">
        <authorList>
            <person name="Mah S.A."/>
            <person name="Swanson W.J."/>
            <person name="Moy G.W."/>
            <person name="Vacquier V.D."/>
        </authorList>
    </citation>
    <scope>NUCLEOTIDE SEQUENCE</scope>
    <source>
        <strain evidence="4">AJ5</strain>
    </source>
</reference>
<dbReference type="GO" id="GO:0030115">
    <property type="term" value="C:S-layer"/>
    <property type="evidence" value="ECO:0007669"/>
    <property type="project" value="UniProtKB-SubCell"/>
</dbReference>
<evidence type="ECO:0000256" key="2">
    <source>
        <dbReference type="SAM" id="Phobius"/>
    </source>
</evidence>
<keyword evidence="2" id="KW-0812">Transmembrane</keyword>
<keyword evidence="2" id="KW-0472">Membrane</keyword>
<dbReference type="KEGG" id="hlc:CHINAEXTREME15235"/>
<accession>M0LCJ4</accession>
<feature type="transmembrane region" description="Helical" evidence="2">
    <location>
        <begin position="214"/>
        <end position="233"/>
    </location>
</feature>
<dbReference type="RefSeq" id="WP_007142640.1">
    <property type="nucleotide sequence ID" value="NZ_AOLZ01000047.1"/>
</dbReference>
<feature type="domain" description="DUF7345" evidence="3">
    <location>
        <begin position="39"/>
        <end position="158"/>
    </location>
</feature>
<gene>
    <name evidence="5" type="ORF">C445_14659</name>
    <name evidence="4" type="ORF">CHINAEXTREME_15235</name>
</gene>
<dbReference type="eggNOG" id="arCOG00382">
    <property type="taxonomic scope" value="Archaea"/>
</dbReference>
<keyword evidence="6" id="KW-1185">Reference proteome</keyword>
<reference evidence="4 7" key="1">
    <citation type="journal article" date="2011" name="J. Bacteriol.">
        <title>Genome sequence of Halobiforma lacisalsi AJ5, an extremely halophilic archaeon which harbors a bop gene.</title>
        <authorList>
            <person name="Jiang X."/>
            <person name="Wang S."/>
            <person name="Cheng H."/>
            <person name="Huo Y."/>
            <person name="Zhang X."/>
            <person name="Zhu X."/>
            <person name="Han X."/>
            <person name="Ni P."/>
            <person name="Wu M."/>
        </authorList>
    </citation>
    <scope>NUCLEOTIDE SEQUENCE [LARGE SCALE GENOMIC DNA]</scope>
    <source>
        <strain evidence="4 7">AJ5</strain>
    </source>
</reference>
<dbReference type="STRING" id="358396.CHINAEXTREME_15235"/>